<dbReference type="Gene3D" id="3.40.50.720">
    <property type="entry name" value="NAD(P)-binding Rossmann-like Domain"/>
    <property type="match status" value="1"/>
</dbReference>
<evidence type="ECO:0000313" key="5">
    <source>
        <dbReference type="Proteomes" id="UP000233419"/>
    </source>
</evidence>
<dbReference type="OrthoDB" id="9775296at2"/>
<dbReference type="PRINTS" id="PR00080">
    <property type="entry name" value="SDRFAMILY"/>
</dbReference>
<keyword evidence="2" id="KW-0560">Oxidoreductase</keyword>
<dbReference type="CDD" id="cd05374">
    <property type="entry name" value="17beta-HSD-like_SDR_c"/>
    <property type="match status" value="1"/>
</dbReference>
<proteinExistence type="inferred from homology"/>
<accession>A0A2K9C1V2</accession>
<dbReference type="SUPFAM" id="SSF51735">
    <property type="entry name" value="NAD(P)-binding Rossmann-fold domains"/>
    <property type="match status" value="1"/>
</dbReference>
<dbReference type="PANTHER" id="PTHR43976">
    <property type="entry name" value="SHORT CHAIN DEHYDROGENASE"/>
    <property type="match status" value="1"/>
</dbReference>
<dbReference type="Pfam" id="PF00106">
    <property type="entry name" value="adh_short"/>
    <property type="match status" value="1"/>
</dbReference>
<dbReference type="PRINTS" id="PR00081">
    <property type="entry name" value="GDHRDH"/>
</dbReference>
<reference evidence="4 5" key="1">
    <citation type="submission" date="2017-12" db="EMBL/GenBank/DDBJ databases">
        <title>Mesoplasma syrphidae YJS, Complete Genome.</title>
        <authorList>
            <person name="Knight T.F."/>
            <person name="Citino T."/>
            <person name="Rubinstein R."/>
            <person name="Neuschaefer Z."/>
        </authorList>
    </citation>
    <scope>NUCLEOTIDE SEQUENCE [LARGE SCALE GENOMIC DNA]</scope>
    <source>
        <strain evidence="4 5">YJS</strain>
    </source>
</reference>
<evidence type="ECO:0000256" key="3">
    <source>
        <dbReference type="RuleBase" id="RU000363"/>
    </source>
</evidence>
<comment type="similarity">
    <text evidence="1 3">Belongs to the short-chain dehydrogenases/reductases (SDR) family.</text>
</comment>
<dbReference type="RefSeq" id="WP_036256623.1">
    <property type="nucleotide sequence ID" value="NZ_CP025257.1"/>
</dbReference>
<gene>
    <name evidence="4" type="ORF">CXP39_01355</name>
</gene>
<organism evidence="4 5">
    <name type="scientific">Mesoplasma syrphidae</name>
    <dbReference type="NCBI Taxonomy" id="225999"/>
    <lineage>
        <taxon>Bacteria</taxon>
        <taxon>Bacillati</taxon>
        <taxon>Mycoplasmatota</taxon>
        <taxon>Mollicutes</taxon>
        <taxon>Entomoplasmatales</taxon>
        <taxon>Entomoplasmataceae</taxon>
        <taxon>Mesoplasma</taxon>
    </lineage>
</organism>
<keyword evidence="5" id="KW-1185">Reference proteome</keyword>
<dbReference type="EMBL" id="CP025257">
    <property type="protein sequence ID" value="AUF83449.1"/>
    <property type="molecule type" value="Genomic_DNA"/>
</dbReference>
<name>A0A2K9C1V2_9MOLU</name>
<dbReference type="Proteomes" id="UP000233419">
    <property type="component" value="Chromosome"/>
</dbReference>
<sequence length="278" mass="31333">MKNKTWFITGASQGFGLGITKRLLEQGYQVAATTRNPEKLISQLGNHANLLVLKVDLSNQKEIDNAVEKAVEKFEGIDILLNNAGYGQLWTFEESSDAEIRECFEVNLFGTMNVTRAVLPVMRSQKSGHIFTTSSVWGYVGVPYNSTYAAVKFATDGWTESLAHELKPLGITVSSIKPGGFRTNFLSSTSLVFGSELIEDYKRERNQWFDSLKTWDKNQDGDPDKYCDFIIKITKLNEQLPVHIFAGRDAYQHAEEKINSIRNDMDKLKIPATDLHVK</sequence>
<dbReference type="InterPro" id="IPR002347">
    <property type="entry name" value="SDR_fam"/>
</dbReference>
<dbReference type="AlphaFoldDB" id="A0A2K9C1V2"/>
<dbReference type="GO" id="GO:0016491">
    <property type="term" value="F:oxidoreductase activity"/>
    <property type="evidence" value="ECO:0007669"/>
    <property type="project" value="UniProtKB-KW"/>
</dbReference>
<protein>
    <submittedName>
        <fullName evidence="4">Oxidoreductase</fullName>
    </submittedName>
</protein>
<dbReference type="KEGG" id="msyr:CXP39_01355"/>
<dbReference type="PANTHER" id="PTHR43976:SF16">
    <property type="entry name" value="SHORT-CHAIN DEHYDROGENASE_REDUCTASE FAMILY PROTEIN"/>
    <property type="match status" value="1"/>
</dbReference>
<dbReference type="InterPro" id="IPR036291">
    <property type="entry name" value="NAD(P)-bd_dom_sf"/>
</dbReference>
<evidence type="ECO:0000256" key="2">
    <source>
        <dbReference type="ARBA" id="ARBA00023002"/>
    </source>
</evidence>
<evidence type="ECO:0000256" key="1">
    <source>
        <dbReference type="ARBA" id="ARBA00006484"/>
    </source>
</evidence>
<dbReference type="InterPro" id="IPR051911">
    <property type="entry name" value="SDR_oxidoreductase"/>
</dbReference>
<evidence type="ECO:0000313" key="4">
    <source>
        <dbReference type="EMBL" id="AUF83449.1"/>
    </source>
</evidence>